<dbReference type="InterPro" id="IPR001254">
    <property type="entry name" value="Trypsin_dom"/>
</dbReference>
<evidence type="ECO:0000256" key="6">
    <source>
        <dbReference type="ARBA" id="ARBA00023157"/>
    </source>
</evidence>
<dbReference type="CDD" id="cd00190">
    <property type="entry name" value="Tryp_SPc"/>
    <property type="match status" value="1"/>
</dbReference>
<dbReference type="InterPro" id="IPR050430">
    <property type="entry name" value="Peptidase_S1"/>
</dbReference>
<keyword evidence="4 8" id="KW-0732">Signal</keyword>
<evidence type="ECO:0000256" key="2">
    <source>
        <dbReference type="ARBA" id="ARBA00007664"/>
    </source>
</evidence>
<dbReference type="AlphaFoldDB" id="A0A225V3Z1"/>
<evidence type="ECO:0000256" key="8">
    <source>
        <dbReference type="SAM" id="SignalP"/>
    </source>
</evidence>
<name>A0A225V3Z1_9STRA</name>
<dbReference type="SUPFAM" id="SSF50494">
    <property type="entry name" value="Trypsin-like serine proteases"/>
    <property type="match status" value="1"/>
</dbReference>
<protein>
    <submittedName>
        <fullName evidence="10">Glucanase inhibitor protein</fullName>
    </submittedName>
</protein>
<dbReference type="OrthoDB" id="10066789at2759"/>
<dbReference type="EMBL" id="NBNE01008767">
    <property type="protein sequence ID" value="OWY99129.1"/>
    <property type="molecule type" value="Genomic_DNA"/>
</dbReference>
<comment type="caution">
    <text evidence="10">The sequence shown here is derived from an EMBL/GenBank/DDBJ whole genome shotgun (WGS) entry which is preliminary data.</text>
</comment>
<gene>
    <name evidence="10" type="ORF">PHMEG_00029927</name>
</gene>
<reference evidence="11" key="1">
    <citation type="submission" date="2017-03" db="EMBL/GenBank/DDBJ databases">
        <title>Phytopthora megakarya and P. palmivora, two closely related causual agents of cacao black pod achieved similar genome size and gene model numbers by different mechanisms.</title>
        <authorList>
            <person name="Ali S."/>
            <person name="Shao J."/>
            <person name="Larry D.J."/>
            <person name="Kronmiller B."/>
            <person name="Shen D."/>
            <person name="Strem M.D."/>
            <person name="Melnick R.L."/>
            <person name="Guiltinan M.J."/>
            <person name="Tyler B.M."/>
            <person name="Meinhardt L.W."/>
            <person name="Bailey B.A."/>
        </authorList>
    </citation>
    <scope>NUCLEOTIDE SEQUENCE [LARGE SCALE GENOMIC DNA]</scope>
    <source>
        <strain evidence="11">zdho120</strain>
    </source>
</reference>
<evidence type="ECO:0000256" key="5">
    <source>
        <dbReference type="ARBA" id="ARBA00023026"/>
    </source>
</evidence>
<keyword evidence="3" id="KW-0964">Secreted</keyword>
<dbReference type="GO" id="GO:0006508">
    <property type="term" value="P:proteolysis"/>
    <property type="evidence" value="ECO:0007669"/>
    <property type="project" value="InterPro"/>
</dbReference>
<evidence type="ECO:0000313" key="10">
    <source>
        <dbReference type="EMBL" id="OWY99129.1"/>
    </source>
</evidence>
<dbReference type="PANTHER" id="PTHR24276">
    <property type="entry name" value="POLYSERASE-RELATED"/>
    <property type="match status" value="1"/>
</dbReference>
<dbReference type="InterPro" id="IPR043504">
    <property type="entry name" value="Peptidase_S1_PA_chymotrypsin"/>
</dbReference>
<accession>A0A225V3Z1</accession>
<evidence type="ECO:0000256" key="1">
    <source>
        <dbReference type="ARBA" id="ARBA00004613"/>
    </source>
</evidence>
<evidence type="ECO:0000256" key="3">
    <source>
        <dbReference type="ARBA" id="ARBA00022525"/>
    </source>
</evidence>
<feature type="domain" description="Peptidase S1" evidence="9">
    <location>
        <begin position="29"/>
        <end position="257"/>
    </location>
</feature>
<dbReference type="PANTHER" id="PTHR24276:SF98">
    <property type="entry name" value="FI18310P1-RELATED"/>
    <property type="match status" value="1"/>
</dbReference>
<keyword evidence="6" id="KW-1015">Disulfide bond</keyword>
<dbReference type="GO" id="GO:0005576">
    <property type="term" value="C:extracellular region"/>
    <property type="evidence" value="ECO:0007669"/>
    <property type="project" value="UniProtKB-SubCell"/>
</dbReference>
<evidence type="ECO:0000256" key="7">
    <source>
        <dbReference type="ARBA" id="ARBA00023180"/>
    </source>
</evidence>
<sequence length="264" mass="27818">MKVFSTIAATSLAIGAVAANSEHTERQLVLGGGVVPAGTKTYVAGIRSTADGDTYCGGSLISPIHVLTTTVCTSHQAPNFVSVGTHYLNGKKDGEQIKVVKKAQNHTDFNQTSMAYDFAILTLERPSKFTPVKLPKADDTDIMPGMWSKAMGWGWTSFPHGKLSNEMQGVGLQVWDNDECSEVYVIDDSNVCAGGVAGKDSCVGDTGGPLIKENGNGDEDDVLIGLVSWGDGCGDEGLPTLYARVSSAVAWINSITSGTTRPQQ</sequence>
<dbReference type="GO" id="GO:0004252">
    <property type="term" value="F:serine-type endopeptidase activity"/>
    <property type="evidence" value="ECO:0007669"/>
    <property type="project" value="InterPro"/>
</dbReference>
<dbReference type="PROSITE" id="PS50240">
    <property type="entry name" value="TRYPSIN_DOM"/>
    <property type="match status" value="1"/>
</dbReference>
<dbReference type="SMART" id="SM00020">
    <property type="entry name" value="Tryp_SPc"/>
    <property type="match status" value="1"/>
</dbReference>
<keyword evidence="11" id="KW-1185">Reference proteome</keyword>
<feature type="signal peptide" evidence="8">
    <location>
        <begin position="1"/>
        <end position="19"/>
    </location>
</feature>
<dbReference type="FunFam" id="2.40.10.10:FF:000156">
    <property type="entry name" value="MIP06385p"/>
    <property type="match status" value="1"/>
</dbReference>
<dbReference type="Pfam" id="PF00089">
    <property type="entry name" value="Trypsin"/>
    <property type="match status" value="1"/>
</dbReference>
<dbReference type="PRINTS" id="PR00722">
    <property type="entry name" value="CHYMOTRYPSIN"/>
</dbReference>
<dbReference type="STRING" id="4795.A0A225V3Z1"/>
<dbReference type="Proteomes" id="UP000198211">
    <property type="component" value="Unassembled WGS sequence"/>
</dbReference>
<proteinExistence type="inferred from homology"/>
<dbReference type="InterPro" id="IPR009003">
    <property type="entry name" value="Peptidase_S1_PA"/>
</dbReference>
<evidence type="ECO:0000256" key="4">
    <source>
        <dbReference type="ARBA" id="ARBA00022729"/>
    </source>
</evidence>
<comment type="similarity">
    <text evidence="2">Belongs to the peptidase S1 family.</text>
</comment>
<keyword evidence="5" id="KW-0843">Virulence</keyword>
<dbReference type="Gene3D" id="2.40.10.10">
    <property type="entry name" value="Trypsin-like serine proteases"/>
    <property type="match status" value="1"/>
</dbReference>
<evidence type="ECO:0000259" key="9">
    <source>
        <dbReference type="PROSITE" id="PS50240"/>
    </source>
</evidence>
<feature type="chain" id="PRO_5012850103" evidence="8">
    <location>
        <begin position="20"/>
        <end position="264"/>
    </location>
</feature>
<comment type="subcellular location">
    <subcellularLocation>
        <location evidence="1">Secreted</location>
    </subcellularLocation>
</comment>
<keyword evidence="7" id="KW-0325">Glycoprotein</keyword>
<evidence type="ECO:0000313" key="11">
    <source>
        <dbReference type="Proteomes" id="UP000198211"/>
    </source>
</evidence>
<organism evidence="10 11">
    <name type="scientific">Phytophthora megakarya</name>
    <dbReference type="NCBI Taxonomy" id="4795"/>
    <lineage>
        <taxon>Eukaryota</taxon>
        <taxon>Sar</taxon>
        <taxon>Stramenopiles</taxon>
        <taxon>Oomycota</taxon>
        <taxon>Peronosporomycetes</taxon>
        <taxon>Peronosporales</taxon>
        <taxon>Peronosporaceae</taxon>
        <taxon>Phytophthora</taxon>
    </lineage>
</organism>
<dbReference type="InterPro" id="IPR001314">
    <property type="entry name" value="Peptidase_S1A"/>
</dbReference>